<accession>A0ABW4E6H1</accession>
<dbReference type="Pfam" id="PF02129">
    <property type="entry name" value="Peptidase_S15"/>
    <property type="match status" value="1"/>
</dbReference>
<evidence type="ECO:0000256" key="11">
    <source>
        <dbReference type="ARBA" id="ARBA00030045"/>
    </source>
</evidence>
<evidence type="ECO:0000313" key="16">
    <source>
        <dbReference type="Proteomes" id="UP001597252"/>
    </source>
</evidence>
<evidence type="ECO:0000256" key="7">
    <source>
        <dbReference type="ARBA" id="ARBA00022438"/>
    </source>
</evidence>
<dbReference type="NCBIfam" id="NF003781">
    <property type="entry name" value="PRK05371.1-2"/>
    <property type="match status" value="1"/>
</dbReference>
<dbReference type="Gene3D" id="1.10.246.70">
    <property type="match status" value="1"/>
</dbReference>
<dbReference type="Pfam" id="PF08530">
    <property type="entry name" value="PepX_C"/>
    <property type="match status" value="1"/>
</dbReference>
<feature type="domain" description="X-Prolyl dipeptidyl aminopeptidase PepX N-terminal" evidence="14">
    <location>
        <begin position="1"/>
        <end position="154"/>
    </location>
</feature>
<evidence type="ECO:0000256" key="6">
    <source>
        <dbReference type="ARBA" id="ARBA00014682"/>
    </source>
</evidence>
<dbReference type="SUPFAM" id="SSF53474">
    <property type="entry name" value="alpha/beta-Hydrolases"/>
    <property type="match status" value="1"/>
</dbReference>
<comment type="subunit">
    <text evidence="4">Homodimer.</text>
</comment>
<reference evidence="16" key="1">
    <citation type="journal article" date="2019" name="Int. J. Syst. Evol. Microbiol.">
        <title>The Global Catalogue of Microorganisms (GCM) 10K type strain sequencing project: providing services to taxonomists for standard genome sequencing and annotation.</title>
        <authorList>
            <consortium name="The Broad Institute Genomics Platform"/>
            <consortium name="The Broad Institute Genome Sequencing Center for Infectious Disease"/>
            <person name="Wu L."/>
            <person name="Ma J."/>
        </authorList>
    </citation>
    <scope>NUCLEOTIDE SEQUENCE [LARGE SCALE GENOMIC DNA]</scope>
    <source>
        <strain evidence="16">CCM 8903</strain>
    </source>
</reference>
<protein>
    <recommendedName>
        <fullName evidence="6">Xaa-Pro dipeptidyl-peptidase</fullName>
        <ecNumber evidence="5">3.4.14.11</ecNumber>
    </recommendedName>
    <alternativeName>
        <fullName evidence="12">X-Pro dipeptidyl-peptidase</fullName>
    </alternativeName>
    <alternativeName>
        <fullName evidence="11">X-prolyl-dipeptidyl aminopeptidase</fullName>
    </alternativeName>
</protein>
<feature type="domain" description="Xaa-Pro dipeptidyl-peptidase C-terminal" evidence="13">
    <location>
        <begin position="535"/>
        <end position="788"/>
    </location>
</feature>
<keyword evidence="16" id="KW-1185">Reference proteome</keyword>
<keyword evidence="8" id="KW-0645">Protease</keyword>
<keyword evidence="7" id="KW-0031">Aminopeptidase</keyword>
<dbReference type="InterPro" id="IPR013736">
    <property type="entry name" value="Xaa-Pro_dipept_C"/>
</dbReference>
<name>A0ABW4E6H1_9LACO</name>
<proteinExistence type="inferred from homology"/>
<comment type="function">
    <text evidence="2">Removes N-terminal dipeptides sequentially from polypeptides having unsubstituted N-termini provided that the penultimate residue is proline.</text>
</comment>
<dbReference type="Gene3D" id="2.60.120.260">
    <property type="entry name" value="Galactose-binding domain-like"/>
    <property type="match status" value="1"/>
</dbReference>
<comment type="catalytic activity">
    <reaction evidence="1">
        <text>Hydrolyzes Xaa-Pro-|- bonds to release unblocked, N-terminal dipeptides from substrates including Ala-Pro-|-p-nitroanilide and (sequentially) Tyr-Pro-|-Phe-Pro-|-Gly-Pro-|-Ile.</text>
        <dbReference type="EC" id="3.4.14.11"/>
    </reaction>
</comment>
<comment type="caution">
    <text evidence="15">The sequence shown here is derived from an EMBL/GenBank/DDBJ whole genome shotgun (WGS) entry which is preliminary data.</text>
</comment>
<dbReference type="Gene3D" id="3.40.50.1820">
    <property type="entry name" value="alpha/beta hydrolase"/>
    <property type="match status" value="1"/>
</dbReference>
<dbReference type="GO" id="GO:0008239">
    <property type="term" value="F:dipeptidyl-peptidase activity"/>
    <property type="evidence" value="ECO:0007669"/>
    <property type="project" value="UniProtKB-EC"/>
</dbReference>
<evidence type="ECO:0000256" key="10">
    <source>
        <dbReference type="ARBA" id="ARBA00022825"/>
    </source>
</evidence>
<dbReference type="SUPFAM" id="SSF81761">
    <property type="entry name" value="X-Prolyl dipeptidyl aminopeptidase PepX, N-terminal domain"/>
    <property type="match status" value="1"/>
</dbReference>
<dbReference type="Proteomes" id="UP001597252">
    <property type="component" value="Unassembled WGS sequence"/>
</dbReference>
<dbReference type="InterPro" id="IPR008979">
    <property type="entry name" value="Galactose-bd-like_sf"/>
</dbReference>
<evidence type="ECO:0000256" key="5">
    <source>
        <dbReference type="ARBA" id="ARBA00012463"/>
    </source>
</evidence>
<dbReference type="InterPro" id="IPR000383">
    <property type="entry name" value="Xaa-Pro-like_dom"/>
</dbReference>
<dbReference type="SMART" id="SM00940">
    <property type="entry name" value="PepX_N"/>
    <property type="match status" value="1"/>
</dbReference>
<dbReference type="SMART" id="SM00939">
    <property type="entry name" value="PepX_C"/>
    <property type="match status" value="1"/>
</dbReference>
<dbReference type="RefSeq" id="WP_125750599.1">
    <property type="nucleotide sequence ID" value="NZ_JBHTON010000007.1"/>
</dbReference>
<evidence type="ECO:0000256" key="3">
    <source>
        <dbReference type="ARBA" id="ARBA00010819"/>
    </source>
</evidence>
<comment type="similarity">
    <text evidence="3">Belongs to the peptidase S15 family.</text>
</comment>
<dbReference type="InterPro" id="IPR008252">
    <property type="entry name" value="Pept_S15_Xpro"/>
</dbReference>
<evidence type="ECO:0000256" key="1">
    <source>
        <dbReference type="ARBA" id="ARBA00000123"/>
    </source>
</evidence>
<sequence>MKLNQFARLTPAASAQFAELAAIGFDTDVNHTLVESAQRNLPLLFPEALTAQARADALARIAITPDQTLDQWLAAKPVVWPRETFYAVALQLLGFAPSVKELTQSLQTMHAAKLPTIAADIQTTADFLTALYLLLNTRTPKLVTYLDDLANRGFFQAPQSEAQPHYLFFNGKSQPVFDVHHVHREVVWIESDMDTDQDGQRDLLEATIFRPQATDSGLKMPVLFTADPYFHGTNPVAEATHVPDSQLAVKTASHQLADVTYHETPLPSLPKRPQTAETTHAAVYGSENGIYALNDYFLARGFATVYSGGVGTLGSDGLRSIGGRSETASAVAVIEWLAGKRRAFTDRQGTTAIKAWWCNGKIAMTGKSYLGTLAIAAATSGVDGLKTVISESAISSWYDYYRENGLVVAPGGFQGEDADVLAVDTFSRLKSAGEMIHLNTAWQKSLAAIQAGQDRVTGDYNTWWDERNYRNQVKNIRCDVVCVHGLNDTNVKPANVIKLWQAMRPLPIHKKLFLHQGQHVYLDNVRSLDFTDMMNLWLSFELLGVANHAPEQLPNVTVQDNLVPETWHTEDDFDAANQPQQKLNLAAEFAYSRASFADNATATFAQEQDDSASFEKAIIVPNSAYADSRLWLTLPHQTQPLTLEGTPHVTLKLWIDAPAAILSARLIDLGTANRFTPNASLVLRNGDQLGYDFKTQDIVEFGLDTHPTASKLISYGHLNLQNPTNAYTTRPITPGQPFVVDFDLQPTHYCLPADRQLALVIHGADMAQTLRPVAVVNYHLDLANSQLILPLHV</sequence>
<organism evidence="15 16">
    <name type="scientific">Lacticaseibacillus baoqingensis</name>
    <dbReference type="NCBI Taxonomy" id="2486013"/>
    <lineage>
        <taxon>Bacteria</taxon>
        <taxon>Bacillati</taxon>
        <taxon>Bacillota</taxon>
        <taxon>Bacilli</taxon>
        <taxon>Lactobacillales</taxon>
        <taxon>Lactobacillaceae</taxon>
        <taxon>Lacticaseibacillus</taxon>
    </lineage>
</organism>
<evidence type="ECO:0000256" key="12">
    <source>
        <dbReference type="ARBA" id="ARBA00031951"/>
    </source>
</evidence>
<evidence type="ECO:0000256" key="4">
    <source>
        <dbReference type="ARBA" id="ARBA00011738"/>
    </source>
</evidence>
<dbReference type="PRINTS" id="PR00923">
    <property type="entry name" value="LACTOPTASE"/>
</dbReference>
<dbReference type="InterPro" id="IPR036313">
    <property type="entry name" value="PepX_N_dom_sf"/>
</dbReference>
<evidence type="ECO:0000256" key="8">
    <source>
        <dbReference type="ARBA" id="ARBA00022670"/>
    </source>
</evidence>
<dbReference type="Pfam" id="PF09168">
    <property type="entry name" value="PepX_N"/>
    <property type="match status" value="1"/>
</dbReference>
<evidence type="ECO:0000313" key="15">
    <source>
        <dbReference type="EMBL" id="MFD1484331.1"/>
    </source>
</evidence>
<evidence type="ECO:0000259" key="14">
    <source>
        <dbReference type="SMART" id="SM00940"/>
    </source>
</evidence>
<dbReference type="EC" id="3.4.14.11" evidence="5"/>
<dbReference type="InterPro" id="IPR029058">
    <property type="entry name" value="AB_hydrolase_fold"/>
</dbReference>
<dbReference type="EMBL" id="JBHTON010000007">
    <property type="protein sequence ID" value="MFD1484331.1"/>
    <property type="molecule type" value="Genomic_DNA"/>
</dbReference>
<dbReference type="SUPFAM" id="SSF49785">
    <property type="entry name" value="Galactose-binding domain-like"/>
    <property type="match status" value="1"/>
</dbReference>
<evidence type="ECO:0000256" key="9">
    <source>
        <dbReference type="ARBA" id="ARBA00022801"/>
    </source>
</evidence>
<evidence type="ECO:0000256" key="2">
    <source>
        <dbReference type="ARBA" id="ARBA00003997"/>
    </source>
</evidence>
<dbReference type="InterPro" id="IPR015251">
    <property type="entry name" value="PepX_N_dom"/>
</dbReference>
<evidence type="ECO:0000259" key="13">
    <source>
        <dbReference type="SMART" id="SM00939"/>
    </source>
</evidence>
<keyword evidence="10" id="KW-0720">Serine protease</keyword>
<keyword evidence="9 15" id="KW-0378">Hydrolase</keyword>
<gene>
    <name evidence="15" type="ORF">ACFQ5J_03675</name>
</gene>